<evidence type="ECO:0000313" key="3">
    <source>
        <dbReference type="EMBL" id="ROQ21822.1"/>
    </source>
</evidence>
<keyword evidence="4" id="KW-1185">Reference proteome</keyword>
<feature type="binding site" evidence="2">
    <location>
        <begin position="14"/>
        <end position="17"/>
    </location>
    <ligand>
        <name>FAD</name>
        <dbReference type="ChEBI" id="CHEBI:57692"/>
    </ligand>
</feature>
<dbReference type="PIRSF" id="PIRSF011396">
    <property type="entry name" value="Trp_halogenase"/>
    <property type="match status" value="1"/>
</dbReference>
<name>A0A3N1NSK2_9GAMM</name>
<dbReference type="InterPro" id="IPR006905">
    <property type="entry name" value="Flavin_halogenase"/>
</dbReference>
<feature type="active site" evidence="1">
    <location>
        <position position="80"/>
    </location>
</feature>
<dbReference type="Gene3D" id="3.50.50.60">
    <property type="entry name" value="FAD/NAD(P)-binding domain"/>
    <property type="match status" value="1"/>
</dbReference>
<keyword evidence="2" id="KW-0547">Nucleotide-binding</keyword>
<dbReference type="Proteomes" id="UP000273643">
    <property type="component" value="Unassembled WGS sequence"/>
</dbReference>
<dbReference type="SUPFAM" id="SSF51905">
    <property type="entry name" value="FAD/NAD(P)-binding domain"/>
    <property type="match status" value="1"/>
</dbReference>
<feature type="binding site" evidence="2">
    <location>
        <position position="80"/>
    </location>
    <ligand>
        <name>7-chloro-L-tryptophan</name>
        <dbReference type="ChEBI" id="CHEBI:58713"/>
    </ligand>
</feature>
<reference evidence="3 4" key="1">
    <citation type="submission" date="2018-11" db="EMBL/GenBank/DDBJ databases">
        <title>Genomic Encyclopedia of Type Strains, Phase IV (KMG-IV): sequencing the most valuable type-strain genomes for metagenomic binning, comparative biology and taxonomic classification.</title>
        <authorList>
            <person name="Goeker M."/>
        </authorList>
    </citation>
    <scope>NUCLEOTIDE SEQUENCE [LARGE SCALE GENOMIC DNA]</scope>
    <source>
        <strain evidence="3 4">DSM 16974</strain>
    </source>
</reference>
<proteinExistence type="predicted"/>
<dbReference type="PANTHER" id="PTHR43747:SF4">
    <property type="entry name" value="FLAVIN-DEPENDENT TRYPTOPHAN HALOGENASE"/>
    <property type="match status" value="1"/>
</dbReference>
<dbReference type="InterPro" id="IPR050816">
    <property type="entry name" value="Flavin-dep_Halogenase_NPB"/>
</dbReference>
<protein>
    <submittedName>
        <fullName evidence="3">Tryptophan halogenase</fullName>
    </submittedName>
</protein>
<sequence>MIRHTLKQLVIVGGGTAGWMTAARLARHFRKTDIRITLVESSDIGTVGVGEATIPTLRQFYADLGMTDKEVMRATQATVKLGIQFEQWREPGSDFIHPFGVFGQKANGIDFHHYWLKLRQRGDTSELADYSLGLQLARHHRFTPPSLQPPSELSVFDWALHFDAAAFGRLMRDYAERHGVERLDARIESVKQHPETGNIEALYLDSGNLVGGDLFIDCSGFRALLIEQTLNTGYCDWSEWLHCDRAVAVQSERFGEAPPYTVSRAQTAGWQWRIPLQTRQGNGYVYCSDQVSDDEATSTLVDHIDGPLLNDPKPFRFTAGRRRRAWNRNCIAVGLSAGFLEPLESTSIALVETAIHKIRRAFQKPWYTQADIDRFNEDTALEYERVRDFIILHYKLNGRTDSPFWERCRAMPIPDTLREKVEAFRAQGELLRYRAEIFGPASWLAIYSGLGLLPERYHPGVDRLDFQYLKDALIAMRQSVADAVAQAQTHNDYLQSLNRTG</sequence>
<accession>A0A3N1NSK2</accession>
<keyword evidence="2" id="KW-0274">FAD</keyword>
<organism evidence="3 4">
    <name type="scientific">Marinimicrobium koreense</name>
    <dbReference type="NCBI Taxonomy" id="306545"/>
    <lineage>
        <taxon>Bacteria</taxon>
        <taxon>Pseudomonadati</taxon>
        <taxon>Pseudomonadota</taxon>
        <taxon>Gammaproteobacteria</taxon>
        <taxon>Cellvibrionales</taxon>
        <taxon>Cellvibrionaceae</taxon>
        <taxon>Marinimicrobium</taxon>
    </lineage>
</organism>
<feature type="binding site" evidence="2">
    <location>
        <position position="348"/>
    </location>
    <ligand>
        <name>FAD</name>
        <dbReference type="ChEBI" id="CHEBI:57692"/>
    </ligand>
</feature>
<dbReference type="GO" id="GO:0004497">
    <property type="term" value="F:monooxygenase activity"/>
    <property type="evidence" value="ECO:0007669"/>
    <property type="project" value="InterPro"/>
</dbReference>
<gene>
    <name evidence="3" type="ORF">EDC38_2450</name>
</gene>
<evidence type="ECO:0000313" key="4">
    <source>
        <dbReference type="Proteomes" id="UP000273643"/>
    </source>
</evidence>
<feature type="binding site" evidence="2">
    <location>
        <position position="335"/>
    </location>
    <ligand>
        <name>FAD</name>
        <dbReference type="ChEBI" id="CHEBI:57692"/>
    </ligand>
</feature>
<comment type="caution">
    <text evidence="3">The sequence shown here is derived from an EMBL/GenBank/DDBJ whole genome shotgun (WGS) entry which is preliminary data.</text>
</comment>
<dbReference type="AlphaFoldDB" id="A0A3N1NSK2"/>
<feature type="binding site" evidence="2">
    <location>
        <position position="344"/>
    </location>
    <ligand>
        <name>L-tryptophan</name>
        <dbReference type="ChEBI" id="CHEBI:57912"/>
    </ligand>
</feature>
<dbReference type="InterPro" id="IPR036188">
    <property type="entry name" value="FAD/NAD-bd_sf"/>
</dbReference>
<dbReference type="RefSeq" id="WP_123638750.1">
    <property type="nucleotide sequence ID" value="NZ_RJUK01000001.1"/>
</dbReference>
<dbReference type="GO" id="GO:0000166">
    <property type="term" value="F:nucleotide binding"/>
    <property type="evidence" value="ECO:0007669"/>
    <property type="project" value="UniProtKB-KW"/>
</dbReference>
<evidence type="ECO:0000256" key="2">
    <source>
        <dbReference type="PIRSR" id="PIRSR011396-2"/>
    </source>
</evidence>
<dbReference type="EMBL" id="RJUK01000001">
    <property type="protein sequence ID" value="ROQ21822.1"/>
    <property type="molecule type" value="Genomic_DNA"/>
</dbReference>
<dbReference type="Pfam" id="PF04820">
    <property type="entry name" value="Trp_halogenase"/>
    <property type="match status" value="1"/>
</dbReference>
<evidence type="ECO:0000256" key="1">
    <source>
        <dbReference type="PIRSR" id="PIRSR011396-1"/>
    </source>
</evidence>
<keyword evidence="2" id="KW-0285">Flavoprotein</keyword>
<dbReference type="InterPro" id="IPR033856">
    <property type="entry name" value="Trp_halogen"/>
</dbReference>
<dbReference type="PANTHER" id="PTHR43747">
    <property type="entry name" value="FAD-BINDING PROTEIN"/>
    <property type="match status" value="1"/>
</dbReference>
<dbReference type="OrthoDB" id="6278312at2"/>